<dbReference type="InterPro" id="IPR000160">
    <property type="entry name" value="GGDEF_dom"/>
</dbReference>
<dbReference type="SUPFAM" id="SSF54631">
    <property type="entry name" value="CBS-domain pair"/>
    <property type="match status" value="1"/>
</dbReference>
<dbReference type="AlphaFoldDB" id="F6B963"/>
<dbReference type="InterPro" id="IPR050469">
    <property type="entry name" value="Diguanylate_Cyclase"/>
</dbReference>
<protein>
    <submittedName>
        <fullName evidence="2">Diguanylate cyclase</fullName>
    </submittedName>
</protein>
<dbReference type="PANTHER" id="PTHR45138:SF9">
    <property type="entry name" value="DIGUANYLATE CYCLASE DGCM-RELATED"/>
    <property type="match status" value="1"/>
</dbReference>
<dbReference type="Gene3D" id="3.30.70.270">
    <property type="match status" value="1"/>
</dbReference>
<dbReference type="NCBIfam" id="TIGR00254">
    <property type="entry name" value="GGDEF"/>
    <property type="match status" value="1"/>
</dbReference>
<name>F6B963_DESCC</name>
<dbReference type="Gene3D" id="3.10.580.10">
    <property type="entry name" value="CBS-domain"/>
    <property type="match status" value="1"/>
</dbReference>
<dbReference type="SUPFAM" id="SSF55073">
    <property type="entry name" value="Nucleotide cyclase"/>
    <property type="match status" value="1"/>
</dbReference>
<dbReference type="PANTHER" id="PTHR45138">
    <property type="entry name" value="REGULATORY COMPONENTS OF SENSORY TRANSDUCTION SYSTEM"/>
    <property type="match status" value="1"/>
</dbReference>
<dbReference type="InterPro" id="IPR029787">
    <property type="entry name" value="Nucleotide_cyclase"/>
</dbReference>
<evidence type="ECO:0000313" key="2">
    <source>
        <dbReference type="EMBL" id="AEF94835.1"/>
    </source>
</evidence>
<dbReference type="PROSITE" id="PS50887">
    <property type="entry name" value="GGDEF"/>
    <property type="match status" value="1"/>
</dbReference>
<dbReference type="InterPro" id="IPR043128">
    <property type="entry name" value="Rev_trsase/Diguanyl_cyclase"/>
</dbReference>
<dbReference type="HOGENOM" id="CLU_968836_0_0_9"/>
<keyword evidence="3" id="KW-1185">Reference proteome</keyword>
<dbReference type="STRING" id="868595.Desca_1995"/>
<dbReference type="Pfam" id="PF00990">
    <property type="entry name" value="GGDEF"/>
    <property type="match status" value="1"/>
</dbReference>
<reference evidence="2 3" key="1">
    <citation type="submission" date="2011-05" db="EMBL/GenBank/DDBJ databases">
        <title>Complete sequence of Desulfotomaculum carboxydivorans CO-1-SRB.</title>
        <authorList>
            <consortium name="US DOE Joint Genome Institute"/>
            <person name="Lucas S."/>
            <person name="Han J."/>
            <person name="Lapidus A."/>
            <person name="Cheng J.-F."/>
            <person name="Goodwin L."/>
            <person name="Pitluck S."/>
            <person name="Peters L."/>
            <person name="Mikhailova N."/>
            <person name="Lu M."/>
            <person name="Han C."/>
            <person name="Tapia R."/>
            <person name="Land M."/>
            <person name="Hauser L."/>
            <person name="Kyrpides N."/>
            <person name="Ivanova N."/>
            <person name="Pagani I."/>
            <person name="Stams A."/>
            <person name="Plugge C."/>
            <person name="Muyzer G."/>
            <person name="Kuever J."/>
            <person name="Parshina S."/>
            <person name="Ivanova A."/>
            <person name="Nazina T."/>
            <person name="Woyke T."/>
        </authorList>
    </citation>
    <scope>NUCLEOTIDE SEQUENCE [LARGE SCALE GENOMIC DNA]</scope>
    <source>
        <strain evidence="3">DSM 14880 / VKM B-2319 / CO-1-SRB</strain>
    </source>
</reference>
<dbReference type="SMART" id="SM00267">
    <property type="entry name" value="GGDEF"/>
    <property type="match status" value="1"/>
</dbReference>
<feature type="domain" description="GGDEF" evidence="1">
    <location>
        <begin position="111"/>
        <end position="247"/>
    </location>
</feature>
<evidence type="ECO:0000313" key="3">
    <source>
        <dbReference type="Proteomes" id="UP000009226"/>
    </source>
</evidence>
<proteinExistence type="predicted"/>
<accession>F6B963</accession>
<dbReference type="CDD" id="cd01949">
    <property type="entry name" value="GGDEF"/>
    <property type="match status" value="1"/>
</dbReference>
<gene>
    <name evidence="2" type="ordered locus">Desca_1995</name>
</gene>
<dbReference type="InterPro" id="IPR046342">
    <property type="entry name" value="CBS_dom_sf"/>
</dbReference>
<sequence length="254" mass="28377">MDCFPVADNHMIIGVLTRNDLIKAHPNRIALDAMTGKFKEIQANESIWKAKETLDMGGADLLLVTHEGEIVGILTKQVLNFEIGKHIDLLTGLHKSDYILYKSLEFLEQGKEISVVFFDINNFGCINKEFGHVVGDRILQEIAQLLKVNTPEESYLCRYGGDEFALLTANYAEDCKALAEKLLQIIREHQFPQNIDISVSAGIAGGRRRNARMTDMYETVSNLINIASIASTKAKKQQDNLVLGYCGFIDEIAI</sequence>
<dbReference type="KEGG" id="dca:Desca_1995"/>
<organism evidence="2 3">
    <name type="scientific">Desulfotomaculum nigrificans (strain DSM 14880 / VKM B-2319 / CO-1-SRB)</name>
    <name type="common">Desulfotomaculum carboxydivorans</name>
    <dbReference type="NCBI Taxonomy" id="868595"/>
    <lineage>
        <taxon>Bacteria</taxon>
        <taxon>Bacillati</taxon>
        <taxon>Bacillota</taxon>
        <taxon>Clostridia</taxon>
        <taxon>Eubacteriales</taxon>
        <taxon>Desulfotomaculaceae</taxon>
        <taxon>Desulfotomaculum</taxon>
    </lineage>
</organism>
<dbReference type="Proteomes" id="UP000009226">
    <property type="component" value="Chromosome"/>
</dbReference>
<dbReference type="EMBL" id="CP002736">
    <property type="protein sequence ID" value="AEF94835.1"/>
    <property type="molecule type" value="Genomic_DNA"/>
</dbReference>
<dbReference type="GO" id="GO:0052621">
    <property type="term" value="F:diguanylate cyclase activity"/>
    <property type="evidence" value="ECO:0007669"/>
    <property type="project" value="TreeGrafter"/>
</dbReference>
<dbReference type="eggNOG" id="COG2905">
    <property type="taxonomic scope" value="Bacteria"/>
</dbReference>
<evidence type="ECO:0000259" key="1">
    <source>
        <dbReference type="PROSITE" id="PS50887"/>
    </source>
</evidence>